<accession>A0A8J7QKY5</accession>
<keyword evidence="8" id="KW-1185">Reference proteome</keyword>
<dbReference type="InterPro" id="IPR051912">
    <property type="entry name" value="Alkylbase_DNA_Glycosylase/TA"/>
</dbReference>
<protein>
    <recommendedName>
        <fullName evidence="3">DNA-3-methyladenine glycosylase II</fullName>
        <ecNumber evidence="3">3.2.2.21</ecNumber>
    </recommendedName>
</protein>
<dbReference type="Gene3D" id="1.10.1670.40">
    <property type="match status" value="1"/>
</dbReference>
<dbReference type="InterPro" id="IPR003265">
    <property type="entry name" value="HhH-GPD_domain"/>
</dbReference>
<dbReference type="SUPFAM" id="SSF48150">
    <property type="entry name" value="DNA-glycosylase"/>
    <property type="match status" value="1"/>
</dbReference>
<name>A0A8J7QKY5_9BACT</name>
<dbReference type="GO" id="GO:0043916">
    <property type="term" value="F:DNA-7-methylguanine glycosylase activity"/>
    <property type="evidence" value="ECO:0007669"/>
    <property type="project" value="TreeGrafter"/>
</dbReference>
<dbReference type="GO" id="GO:0008725">
    <property type="term" value="F:DNA-3-methyladenine glycosylase activity"/>
    <property type="evidence" value="ECO:0007669"/>
    <property type="project" value="TreeGrafter"/>
</dbReference>
<evidence type="ECO:0000256" key="1">
    <source>
        <dbReference type="ARBA" id="ARBA00000086"/>
    </source>
</evidence>
<dbReference type="PANTHER" id="PTHR43003:SF5">
    <property type="entry name" value="DNA-3-METHYLADENINE GLYCOSYLASE"/>
    <property type="match status" value="1"/>
</dbReference>
<gene>
    <name evidence="7" type="ORF">J3U88_25270</name>
</gene>
<keyword evidence="5" id="KW-0234">DNA repair</keyword>
<evidence type="ECO:0000256" key="2">
    <source>
        <dbReference type="ARBA" id="ARBA00010817"/>
    </source>
</evidence>
<evidence type="ECO:0000256" key="5">
    <source>
        <dbReference type="ARBA" id="ARBA00023204"/>
    </source>
</evidence>
<evidence type="ECO:0000256" key="4">
    <source>
        <dbReference type="ARBA" id="ARBA00022763"/>
    </source>
</evidence>
<dbReference type="GO" id="GO:0006285">
    <property type="term" value="P:base-excision repair, AP site formation"/>
    <property type="evidence" value="ECO:0007669"/>
    <property type="project" value="TreeGrafter"/>
</dbReference>
<comment type="catalytic activity">
    <reaction evidence="1">
        <text>Hydrolysis of alkylated DNA, releasing 3-methyladenine, 3-methylguanine, 7-methylguanine and 7-methyladenine.</text>
        <dbReference type="EC" id="3.2.2.21"/>
    </reaction>
</comment>
<sequence length="207" mass="23378">MIAQSAYDFLKRDPVLARILPDAPLPQQQPRADIYFHLVRAIVGQQLSVKAADTICGRFLALFDREYPDPKALVAIETEALRGAGLSGQKAKYVKNVAAFALEHDLATVKNMGDDEALAFMTQIKGVGEWTAQMILMFSLARADIFPAGDQGVVNAMTRLYQIEERGKDRRQLCIALAESWRPYRSYACIYLWRWLDNQPKIQKEEA</sequence>
<reference evidence="7" key="1">
    <citation type="submission" date="2021-03" db="EMBL/GenBank/DDBJ databases">
        <authorList>
            <person name="Wang G."/>
        </authorList>
    </citation>
    <scope>NUCLEOTIDE SEQUENCE</scope>
    <source>
        <strain evidence="7">KCTC 12899</strain>
    </source>
</reference>
<dbReference type="GO" id="GO:0006307">
    <property type="term" value="P:DNA alkylation repair"/>
    <property type="evidence" value="ECO:0007669"/>
    <property type="project" value="TreeGrafter"/>
</dbReference>
<comment type="caution">
    <text evidence="7">The sequence shown here is derived from an EMBL/GenBank/DDBJ whole genome shotgun (WGS) entry which is preliminary data.</text>
</comment>
<dbReference type="EC" id="3.2.2.21" evidence="3"/>
<dbReference type="Pfam" id="PF00730">
    <property type="entry name" value="HhH-GPD"/>
    <property type="match status" value="1"/>
</dbReference>
<dbReference type="SMART" id="SM00478">
    <property type="entry name" value="ENDO3c"/>
    <property type="match status" value="1"/>
</dbReference>
<evidence type="ECO:0000313" key="8">
    <source>
        <dbReference type="Proteomes" id="UP000664417"/>
    </source>
</evidence>
<feature type="domain" description="HhH-GPD" evidence="6">
    <location>
        <begin position="43"/>
        <end position="197"/>
    </location>
</feature>
<organism evidence="7 8">
    <name type="scientific">Acanthopleuribacter pedis</name>
    <dbReference type="NCBI Taxonomy" id="442870"/>
    <lineage>
        <taxon>Bacteria</taxon>
        <taxon>Pseudomonadati</taxon>
        <taxon>Acidobacteriota</taxon>
        <taxon>Holophagae</taxon>
        <taxon>Acanthopleuribacterales</taxon>
        <taxon>Acanthopleuribacteraceae</taxon>
        <taxon>Acanthopleuribacter</taxon>
    </lineage>
</organism>
<dbReference type="EMBL" id="JAFREP010000028">
    <property type="protein sequence ID" value="MBO1321815.1"/>
    <property type="molecule type" value="Genomic_DNA"/>
</dbReference>
<evidence type="ECO:0000256" key="3">
    <source>
        <dbReference type="ARBA" id="ARBA00012000"/>
    </source>
</evidence>
<dbReference type="RefSeq" id="WP_207861788.1">
    <property type="nucleotide sequence ID" value="NZ_JAFREP010000028.1"/>
</dbReference>
<evidence type="ECO:0000259" key="6">
    <source>
        <dbReference type="SMART" id="SM00478"/>
    </source>
</evidence>
<dbReference type="InterPro" id="IPR011257">
    <property type="entry name" value="DNA_glycosylase"/>
</dbReference>
<dbReference type="AlphaFoldDB" id="A0A8J7QKY5"/>
<dbReference type="GO" id="GO:0032993">
    <property type="term" value="C:protein-DNA complex"/>
    <property type="evidence" value="ECO:0007669"/>
    <property type="project" value="TreeGrafter"/>
</dbReference>
<evidence type="ECO:0000313" key="7">
    <source>
        <dbReference type="EMBL" id="MBO1321815.1"/>
    </source>
</evidence>
<dbReference type="PANTHER" id="PTHR43003">
    <property type="entry name" value="DNA-3-METHYLADENINE GLYCOSYLASE"/>
    <property type="match status" value="1"/>
</dbReference>
<dbReference type="FunFam" id="1.10.340.30:FF:000004">
    <property type="entry name" value="DNA-3-methyladenine glycosylase II"/>
    <property type="match status" value="1"/>
</dbReference>
<comment type="similarity">
    <text evidence="2">Belongs to the alkylbase DNA glycosidase AlkA family.</text>
</comment>
<dbReference type="Proteomes" id="UP000664417">
    <property type="component" value="Unassembled WGS sequence"/>
</dbReference>
<keyword evidence="4" id="KW-0227">DNA damage</keyword>
<dbReference type="CDD" id="cd00056">
    <property type="entry name" value="ENDO3c"/>
    <property type="match status" value="1"/>
</dbReference>
<dbReference type="GO" id="GO:0032131">
    <property type="term" value="F:alkylated DNA binding"/>
    <property type="evidence" value="ECO:0007669"/>
    <property type="project" value="TreeGrafter"/>
</dbReference>
<proteinExistence type="inferred from homology"/>
<dbReference type="Gene3D" id="1.10.340.30">
    <property type="entry name" value="Hypothetical protein, domain 2"/>
    <property type="match status" value="1"/>
</dbReference>